<evidence type="ECO:0000313" key="7">
    <source>
        <dbReference type="EMBL" id="RJX39831.1"/>
    </source>
</evidence>
<keyword evidence="2" id="KW-0808">Transferase</keyword>
<dbReference type="AlphaFoldDB" id="A0A3A6PT33"/>
<accession>A0A3A6PT33</accession>
<evidence type="ECO:0000256" key="3">
    <source>
        <dbReference type="ARBA" id="ARBA00022741"/>
    </source>
</evidence>
<comment type="caution">
    <text evidence="7">The sequence shown here is derived from an EMBL/GenBank/DDBJ whole genome shotgun (WGS) entry which is preliminary data.</text>
</comment>
<keyword evidence="5" id="KW-0067">ATP-binding</keyword>
<dbReference type="PIRSF" id="PIRSF036940">
    <property type="entry name" value="PanK_bac_aCoA"/>
    <property type="match status" value="1"/>
</dbReference>
<protein>
    <submittedName>
        <fullName evidence="7">Type II pantothenate kinase</fullName>
    </submittedName>
</protein>
<dbReference type="CDD" id="cd24085">
    <property type="entry name" value="ASKHA_NBD_PanK-II_bac"/>
    <property type="match status" value="1"/>
</dbReference>
<dbReference type="OrthoDB" id="358216at2"/>
<dbReference type="RefSeq" id="WP_120109626.1">
    <property type="nucleotide sequence ID" value="NZ_QXQB01000002.1"/>
</dbReference>
<dbReference type="Proteomes" id="UP000267798">
    <property type="component" value="Unassembled WGS sequence"/>
</dbReference>
<sequence length="271" mass="28402">MKLGIDAGGTLIKMAYIEEESGSIQYRTFPASHIEAVADWILKLGPAEVCVTGGKVKQLEACGVQPLAGIVEFEATYHGVRYLLKETGTPLESFILTNVGTGTSIHYLSEHTHRRVGGTGVGGGTIMGLSYALTGLADYEELVRSAANGSREGIDLKVRHIYEGAEPPIPGELTASNFGRLNMLAALDKLSPSDLLSSVIGLVGETVATTSVLAAGQFGAGTVVFIGSSFIRNDLLKEAVEGYTKLRGAAPVFLENGAYCGAIGALLQLGR</sequence>
<dbReference type="InterPro" id="IPR011602">
    <property type="entry name" value="Type_II_PanK_bac"/>
</dbReference>
<organism evidence="7 8">
    <name type="scientific">Paenibacillus pinisoli</name>
    <dbReference type="NCBI Taxonomy" id="1276110"/>
    <lineage>
        <taxon>Bacteria</taxon>
        <taxon>Bacillati</taxon>
        <taxon>Bacillota</taxon>
        <taxon>Bacilli</taxon>
        <taxon>Bacillales</taxon>
        <taxon>Paenibacillaceae</taxon>
        <taxon>Paenibacillus</taxon>
    </lineage>
</organism>
<dbReference type="PANTHER" id="PTHR12280:SF20">
    <property type="entry name" value="4'-PHOSPHOPANTETHEINE PHOSPHATASE"/>
    <property type="match status" value="1"/>
</dbReference>
<dbReference type="GO" id="GO:0015937">
    <property type="term" value="P:coenzyme A biosynthetic process"/>
    <property type="evidence" value="ECO:0007669"/>
    <property type="project" value="UniProtKB-KW"/>
</dbReference>
<dbReference type="Pfam" id="PF03630">
    <property type="entry name" value="Fumble"/>
    <property type="match status" value="1"/>
</dbReference>
<keyword evidence="3" id="KW-0547">Nucleotide-binding</keyword>
<dbReference type="NCBIfam" id="NF009842">
    <property type="entry name" value="PRK13317.1"/>
    <property type="match status" value="1"/>
</dbReference>
<evidence type="ECO:0000256" key="4">
    <source>
        <dbReference type="ARBA" id="ARBA00022777"/>
    </source>
</evidence>
<gene>
    <name evidence="7" type="ORF">D3P09_10580</name>
</gene>
<evidence type="ECO:0000313" key="8">
    <source>
        <dbReference type="Proteomes" id="UP000267798"/>
    </source>
</evidence>
<name>A0A3A6PT33_9BACL</name>
<evidence type="ECO:0000256" key="5">
    <source>
        <dbReference type="ARBA" id="ARBA00022840"/>
    </source>
</evidence>
<keyword evidence="8" id="KW-1185">Reference proteome</keyword>
<dbReference type="PANTHER" id="PTHR12280">
    <property type="entry name" value="PANTOTHENATE KINASE"/>
    <property type="match status" value="1"/>
</dbReference>
<dbReference type="SUPFAM" id="SSF53067">
    <property type="entry name" value="Actin-like ATPase domain"/>
    <property type="match status" value="1"/>
</dbReference>
<dbReference type="GO" id="GO:0005829">
    <property type="term" value="C:cytosol"/>
    <property type="evidence" value="ECO:0007669"/>
    <property type="project" value="TreeGrafter"/>
</dbReference>
<dbReference type="InterPro" id="IPR043129">
    <property type="entry name" value="ATPase_NBD"/>
</dbReference>
<dbReference type="EMBL" id="QXQB01000002">
    <property type="protein sequence ID" value="RJX39831.1"/>
    <property type="molecule type" value="Genomic_DNA"/>
</dbReference>
<keyword evidence="1" id="KW-0963">Cytoplasm</keyword>
<evidence type="ECO:0000256" key="2">
    <source>
        <dbReference type="ARBA" id="ARBA00022679"/>
    </source>
</evidence>
<dbReference type="GO" id="GO:0005524">
    <property type="term" value="F:ATP binding"/>
    <property type="evidence" value="ECO:0007669"/>
    <property type="project" value="UniProtKB-KW"/>
</dbReference>
<evidence type="ECO:0000256" key="1">
    <source>
        <dbReference type="ARBA" id="ARBA00022490"/>
    </source>
</evidence>
<dbReference type="InterPro" id="IPR004567">
    <property type="entry name" value="Type_II_PanK"/>
</dbReference>
<keyword evidence="4 7" id="KW-0418">Kinase</keyword>
<dbReference type="Gene3D" id="3.30.420.40">
    <property type="match status" value="1"/>
</dbReference>
<proteinExistence type="predicted"/>
<keyword evidence="6" id="KW-0173">Coenzyme A biosynthesis</keyword>
<reference evidence="7 8" key="1">
    <citation type="submission" date="2018-09" db="EMBL/GenBank/DDBJ databases">
        <title>Paenibacillus aracenensis nov. sp. isolated from a cave in southern Spain.</title>
        <authorList>
            <person name="Jurado V."/>
            <person name="Gutierrez-Patricio S."/>
            <person name="Gonzalez-Pimentel J.L."/>
            <person name="Miller A.Z."/>
            <person name="Laiz L."/>
            <person name="Saiz-Jimenez C."/>
        </authorList>
    </citation>
    <scope>NUCLEOTIDE SEQUENCE [LARGE SCALE GENOMIC DNA]</scope>
    <source>
        <strain evidence="7 8">JCM 19203</strain>
    </source>
</reference>
<evidence type="ECO:0000256" key="6">
    <source>
        <dbReference type="ARBA" id="ARBA00022993"/>
    </source>
</evidence>
<dbReference type="GO" id="GO:0004594">
    <property type="term" value="F:pantothenate kinase activity"/>
    <property type="evidence" value="ECO:0007669"/>
    <property type="project" value="InterPro"/>
</dbReference>